<evidence type="ECO:0000313" key="5">
    <source>
        <dbReference type="EMBL" id="MDN2482702.1"/>
    </source>
</evidence>
<evidence type="ECO:0000313" key="6">
    <source>
        <dbReference type="Proteomes" id="UP001169719"/>
    </source>
</evidence>
<accession>A0ABT7Y3Y2</accession>
<reference evidence="5" key="1">
    <citation type="submission" date="2024-05" db="EMBL/GenBank/DDBJ databases">
        <title>Genome Sequences of Four Agar- Degrading Marine Bacteria.</title>
        <authorList>
            <person name="Phillips E.K."/>
            <person name="Shaffer J.C."/>
            <person name="Henson M.W."/>
            <person name="Temperton B."/>
            <person name="Thrash C.J."/>
            <person name="Martin M.O."/>
        </authorList>
    </citation>
    <scope>NUCLEOTIDE SEQUENCE</scope>
    <source>
        <strain evidence="5">EKP203</strain>
    </source>
</reference>
<dbReference type="RefSeq" id="WP_289962754.1">
    <property type="nucleotide sequence ID" value="NZ_JAUEOZ010000002.1"/>
</dbReference>
<proteinExistence type="predicted"/>
<comment type="caution">
    <text evidence="5">The sequence shown here is derived from an EMBL/GenBank/DDBJ whole genome shotgun (WGS) entry which is preliminary data.</text>
</comment>
<dbReference type="PANTHER" id="PTHR44943:SF4">
    <property type="entry name" value="TPR REPEAT-CONTAINING PROTEIN MJ0798"/>
    <property type="match status" value="1"/>
</dbReference>
<keyword evidence="1" id="KW-0677">Repeat</keyword>
<gene>
    <name evidence="5" type="ORF">QWJ08_15290</name>
</gene>
<organism evidence="5 6">
    <name type="scientific">Vibrio agarivorans</name>
    <dbReference type="NCBI Taxonomy" id="153622"/>
    <lineage>
        <taxon>Bacteria</taxon>
        <taxon>Pseudomonadati</taxon>
        <taxon>Pseudomonadota</taxon>
        <taxon>Gammaproteobacteria</taxon>
        <taxon>Vibrionales</taxon>
        <taxon>Vibrionaceae</taxon>
        <taxon>Vibrio</taxon>
    </lineage>
</organism>
<dbReference type="SUPFAM" id="SSF48452">
    <property type="entry name" value="TPR-like"/>
    <property type="match status" value="1"/>
</dbReference>
<dbReference type="Pfam" id="PF14559">
    <property type="entry name" value="TPR_19"/>
    <property type="match status" value="1"/>
</dbReference>
<sequence>MKKTLMFCVATLLTFASAAQSTDSIPQSLDRAPEQQQQPMVDMAQLSYQAQDTRLSVDERAQALRSLGQYPSQNGLVAVARALKDDNAQLREAAIIGATPYQLPHRWKMLEPLLNDEVKSVRLSAVMSLLPDYAQLDTAQRSAISSTTQELLDFLPSQKDLESQLMLADTLRWTGEHQKAEQAYAKLLETAAERPEVWLNYSDNYRAQNKDQEAIDILDQAILALPKNGDFHYAKSLALVRLEKRTAAAEEMEKATTLSPDNSYYWFLNGVLQEPIDINHSIRSFETAYMLSGSSEHLYSVCDIYVRHGHTNSEVCLEALEQHAPAYVIEQLRAQMPN</sequence>
<dbReference type="EMBL" id="JAUEOZ010000002">
    <property type="protein sequence ID" value="MDN2482702.1"/>
    <property type="molecule type" value="Genomic_DNA"/>
</dbReference>
<dbReference type="InterPro" id="IPR011989">
    <property type="entry name" value="ARM-like"/>
</dbReference>
<dbReference type="Gene3D" id="1.25.10.10">
    <property type="entry name" value="Leucine-rich Repeat Variant"/>
    <property type="match status" value="1"/>
</dbReference>
<name>A0ABT7Y3Y2_9VIBR</name>
<dbReference type="PANTHER" id="PTHR44943">
    <property type="entry name" value="CELLULOSE SYNTHASE OPERON PROTEIN C"/>
    <property type="match status" value="1"/>
</dbReference>
<feature type="signal peptide" evidence="4">
    <location>
        <begin position="1"/>
        <end position="18"/>
    </location>
</feature>
<dbReference type="PROSITE" id="PS50005">
    <property type="entry name" value="TPR"/>
    <property type="match status" value="1"/>
</dbReference>
<dbReference type="InterPro" id="IPR051685">
    <property type="entry name" value="Ycf3/AcsC/BcsC/TPR_MFPF"/>
</dbReference>
<evidence type="ECO:0000256" key="2">
    <source>
        <dbReference type="ARBA" id="ARBA00022803"/>
    </source>
</evidence>
<dbReference type="SUPFAM" id="SSF48371">
    <property type="entry name" value="ARM repeat"/>
    <property type="match status" value="1"/>
</dbReference>
<dbReference type="Proteomes" id="UP001169719">
    <property type="component" value="Unassembled WGS sequence"/>
</dbReference>
<dbReference type="Gene3D" id="1.25.40.10">
    <property type="entry name" value="Tetratricopeptide repeat domain"/>
    <property type="match status" value="1"/>
</dbReference>
<evidence type="ECO:0000256" key="1">
    <source>
        <dbReference type="ARBA" id="ARBA00022737"/>
    </source>
</evidence>
<evidence type="ECO:0000256" key="4">
    <source>
        <dbReference type="SAM" id="SignalP"/>
    </source>
</evidence>
<dbReference type="InterPro" id="IPR011990">
    <property type="entry name" value="TPR-like_helical_dom_sf"/>
</dbReference>
<feature type="repeat" description="TPR" evidence="3">
    <location>
        <begin position="195"/>
        <end position="228"/>
    </location>
</feature>
<feature type="chain" id="PRO_5046392621" description="Tetratricopeptide repeat protein" evidence="4">
    <location>
        <begin position="19"/>
        <end position="338"/>
    </location>
</feature>
<evidence type="ECO:0000256" key="3">
    <source>
        <dbReference type="PROSITE-ProRule" id="PRU00339"/>
    </source>
</evidence>
<dbReference type="InterPro" id="IPR019734">
    <property type="entry name" value="TPR_rpt"/>
</dbReference>
<protein>
    <recommendedName>
        <fullName evidence="7">Tetratricopeptide repeat protein</fullName>
    </recommendedName>
</protein>
<keyword evidence="2 3" id="KW-0802">TPR repeat</keyword>
<evidence type="ECO:0008006" key="7">
    <source>
        <dbReference type="Google" id="ProtNLM"/>
    </source>
</evidence>
<keyword evidence="4" id="KW-0732">Signal</keyword>
<keyword evidence="6" id="KW-1185">Reference proteome</keyword>
<dbReference type="InterPro" id="IPR016024">
    <property type="entry name" value="ARM-type_fold"/>
</dbReference>